<dbReference type="InterPro" id="IPR036097">
    <property type="entry name" value="HisK_dim/P_sf"/>
</dbReference>
<dbReference type="SUPFAM" id="SSF47384">
    <property type="entry name" value="Homodimeric domain of signal transducing histidine kinase"/>
    <property type="match status" value="1"/>
</dbReference>
<dbReference type="GO" id="GO:0000155">
    <property type="term" value="F:phosphorelay sensor kinase activity"/>
    <property type="evidence" value="ECO:0007669"/>
    <property type="project" value="InterPro"/>
</dbReference>
<evidence type="ECO:0000256" key="3">
    <source>
        <dbReference type="ARBA" id="ARBA00022553"/>
    </source>
</evidence>
<keyword evidence="7" id="KW-1133">Transmembrane helix</keyword>
<dbReference type="EC" id="2.7.13.3" evidence="2"/>
<proteinExistence type="predicted"/>
<dbReference type="OrthoDB" id="9810730at2"/>
<keyword evidence="7" id="KW-0472">Membrane</keyword>
<dbReference type="Proteomes" id="UP000307702">
    <property type="component" value="Unassembled WGS sequence"/>
</dbReference>
<dbReference type="SMART" id="SM00448">
    <property type="entry name" value="REC"/>
    <property type="match status" value="1"/>
</dbReference>
<dbReference type="SUPFAM" id="SSF55785">
    <property type="entry name" value="PYP-like sensor domain (PAS domain)"/>
    <property type="match status" value="1"/>
</dbReference>
<dbReference type="InterPro" id="IPR001789">
    <property type="entry name" value="Sig_transdc_resp-reg_receiver"/>
</dbReference>
<dbReference type="SMART" id="SM00387">
    <property type="entry name" value="HATPase_c"/>
    <property type="match status" value="1"/>
</dbReference>
<dbReference type="Pfam" id="PF00989">
    <property type="entry name" value="PAS"/>
    <property type="match status" value="1"/>
</dbReference>
<feature type="modified residue" description="4-aspartylphosphate" evidence="5">
    <location>
        <position position="1050"/>
    </location>
</feature>
<evidence type="ECO:0000256" key="1">
    <source>
        <dbReference type="ARBA" id="ARBA00000085"/>
    </source>
</evidence>
<protein>
    <recommendedName>
        <fullName evidence="2">histidine kinase</fullName>
        <ecNumber evidence="2">2.7.13.3</ecNumber>
    </recommendedName>
</protein>
<gene>
    <name evidence="10" type="ORF">FCS21_02095</name>
</gene>
<evidence type="ECO:0000259" key="8">
    <source>
        <dbReference type="PROSITE" id="PS50109"/>
    </source>
</evidence>
<dbReference type="GO" id="GO:0006355">
    <property type="term" value="P:regulation of DNA-templated transcription"/>
    <property type="evidence" value="ECO:0007669"/>
    <property type="project" value="InterPro"/>
</dbReference>
<dbReference type="Gene3D" id="3.30.565.10">
    <property type="entry name" value="Histidine kinase-like ATPase, C-terminal domain"/>
    <property type="match status" value="1"/>
</dbReference>
<dbReference type="SMART" id="SM00388">
    <property type="entry name" value="HisKA"/>
    <property type="match status" value="1"/>
</dbReference>
<dbReference type="Pfam" id="PF00512">
    <property type="entry name" value="HisKA"/>
    <property type="match status" value="1"/>
</dbReference>
<keyword evidence="11" id="KW-1185">Reference proteome</keyword>
<dbReference type="SUPFAM" id="SSF52172">
    <property type="entry name" value="CheY-like"/>
    <property type="match status" value="1"/>
</dbReference>
<dbReference type="SUPFAM" id="SSF55874">
    <property type="entry name" value="ATPase domain of HSP90 chaperone/DNA topoisomerase II/histidine kinase"/>
    <property type="match status" value="1"/>
</dbReference>
<dbReference type="InterPro" id="IPR011006">
    <property type="entry name" value="CheY-like_superfamily"/>
</dbReference>
<dbReference type="Pfam" id="PF02518">
    <property type="entry name" value="HATPase_c"/>
    <property type="match status" value="1"/>
</dbReference>
<feature type="coiled-coil region" evidence="6">
    <location>
        <begin position="42"/>
        <end position="69"/>
    </location>
</feature>
<dbReference type="EMBL" id="SZVP01000001">
    <property type="protein sequence ID" value="TMM47781.1"/>
    <property type="molecule type" value="Genomic_DNA"/>
</dbReference>
<dbReference type="PRINTS" id="PR00344">
    <property type="entry name" value="BCTRLSENSOR"/>
</dbReference>
<accession>A0A8H2JPC4</accession>
<reference evidence="10 11" key="1">
    <citation type="submission" date="2019-05" db="EMBL/GenBank/DDBJ databases">
        <title>Colwellia ponticola sp. nov., isolated from seawater.</title>
        <authorList>
            <person name="Yoon J.-H."/>
        </authorList>
    </citation>
    <scope>NUCLEOTIDE SEQUENCE [LARGE SCALE GENOMIC DNA]</scope>
    <source>
        <strain evidence="10 11">OISW-25</strain>
    </source>
</reference>
<keyword evidence="4" id="KW-0902">Two-component regulatory system</keyword>
<keyword evidence="3 5" id="KW-0597">Phosphoprotein</keyword>
<dbReference type="PANTHER" id="PTHR45339:SF1">
    <property type="entry name" value="HYBRID SIGNAL TRANSDUCTION HISTIDINE KINASE J"/>
    <property type="match status" value="1"/>
</dbReference>
<dbReference type="Gene3D" id="1.10.287.130">
    <property type="match status" value="1"/>
</dbReference>
<comment type="caution">
    <text evidence="10">The sequence shown here is derived from an EMBL/GenBank/DDBJ whole genome shotgun (WGS) entry which is preliminary data.</text>
</comment>
<evidence type="ECO:0000256" key="6">
    <source>
        <dbReference type="SAM" id="Coils"/>
    </source>
</evidence>
<evidence type="ECO:0000259" key="9">
    <source>
        <dbReference type="PROSITE" id="PS50110"/>
    </source>
</evidence>
<dbReference type="InterPro" id="IPR004358">
    <property type="entry name" value="Sig_transdc_His_kin-like_C"/>
</dbReference>
<evidence type="ECO:0000313" key="10">
    <source>
        <dbReference type="EMBL" id="TMM47781.1"/>
    </source>
</evidence>
<keyword evidence="6" id="KW-0175">Coiled coil</keyword>
<feature type="domain" description="Response regulatory" evidence="9">
    <location>
        <begin position="1001"/>
        <end position="1117"/>
    </location>
</feature>
<evidence type="ECO:0000256" key="5">
    <source>
        <dbReference type="PROSITE-ProRule" id="PRU00169"/>
    </source>
</evidence>
<dbReference type="InterPro" id="IPR036890">
    <property type="entry name" value="HATPase_C_sf"/>
</dbReference>
<dbReference type="InterPro" id="IPR005467">
    <property type="entry name" value="His_kinase_dom"/>
</dbReference>
<organism evidence="10 11">
    <name type="scientific">Colwellia ponticola</name>
    <dbReference type="NCBI Taxonomy" id="2304625"/>
    <lineage>
        <taxon>Bacteria</taxon>
        <taxon>Pseudomonadati</taxon>
        <taxon>Pseudomonadota</taxon>
        <taxon>Gammaproteobacteria</taxon>
        <taxon>Alteromonadales</taxon>
        <taxon>Colwelliaceae</taxon>
        <taxon>Colwellia</taxon>
    </lineage>
</organism>
<dbReference type="Gene3D" id="3.30.450.20">
    <property type="entry name" value="PAS domain"/>
    <property type="match status" value="2"/>
</dbReference>
<dbReference type="FunFam" id="3.30.565.10:FF:000010">
    <property type="entry name" value="Sensor histidine kinase RcsC"/>
    <property type="match status" value="1"/>
</dbReference>
<sequence length="1122" mass="125530">MHHQTGINTVFRRYNITIVVAFIVIILVAFSAASLRYFNQISQHKQQSLLELKQEAQQLNNILEQSVQAVVGIQAFAEYILKHPNEINIPMPGLSQQGELFYLNKPLHDVIKQGKRLSSNITGLGEISQFDTLKKQEIAMANALTPAFVAAQNILKEATWFYYISFDNFVSIYPWVDREIWQFNKKTLARPHNQMMQSLTVKDNRVLWSPPYLDAAGSGMNASLGTGVFHQNKLLGSVVIDINLSRLHANLPELDSNEQGLLLYNNNNDILLSKRRGKESLSYRASWQDLLPKSLQGLNAQALAKVGDSEHLGDWLIEKQVLAINDWTLLKYQRYENFSAPQYSDFMFVFVMLFIGLLAFLMLINTMTKRTFIKPTTEFINHIQYCAEGDPGKVTPTADWLHWFQVVEDIFTQNRSLLLQLTEQNDVLDSRVIEKTQALQESSAKHQRDYALLLSVMNAIPELIVFNDPKGLLMGCNKAFERLTQHSVEQMLGSKSVIFMPAPLAEEVNRLNADNNDIYPQQALIKAGDYIYQGFCNQFTDDQGNILGTISIFHDVTLQQATQSALKKAKDQAEYANRVKLQFLANMSHEVRTPINAMQGMMDLLAHTTLDPRQQHYLVNAQSASSTLLHLVDELLDLSKIEAGKMIVRQEPVNLPIIINKALKLNIGNVDHQRVKVIVDISPDVPSNVICDEMRLIQVLANLLNNAIKFTEQGQISLLIDAPLIKDNVAKVRFRVIDTGIGIASDNQGHLFTAFSQADESMTRKYGGSGLGLSICQQIIKLLGGEINLTSQLGQGSELSFVLPLQLVLPSEQPASDSRLVNLPAELAKPLVTNVTIYAINQELSISFINSITKMGWVLHDIPNVEALCQIEVVANSVLLIEEADFVKQQHHNGSMMPLAEFTLLCLCQPALSNKTSIDLAKLPSTYLLIDKPLFRYTLDQISQALVNKDETVNEMTPQKNSQIGSTDNTRYQEKLTDKIAVKSDNILLLTSNEENLQGVTVLLVEDNLVNQLVAKELLLNLQAKVSIADNGQSALAILAEQQFDVVLMDIQMPIMDGLSATKKIRAQSQYQDLPIIAMTAHARDEDKQQSLAAGMNLHIPKPITKQLLLSSIKQVINKAAV</sequence>
<dbReference type="PROSITE" id="PS50109">
    <property type="entry name" value="HIS_KIN"/>
    <property type="match status" value="1"/>
</dbReference>
<comment type="catalytic activity">
    <reaction evidence="1">
        <text>ATP + protein L-histidine = ADP + protein N-phospho-L-histidine.</text>
        <dbReference type="EC" id="2.7.13.3"/>
    </reaction>
</comment>
<evidence type="ECO:0000313" key="11">
    <source>
        <dbReference type="Proteomes" id="UP000307702"/>
    </source>
</evidence>
<dbReference type="InterPro" id="IPR003594">
    <property type="entry name" value="HATPase_dom"/>
</dbReference>
<dbReference type="AlphaFoldDB" id="A0A8H2JPC4"/>
<feature type="transmembrane region" description="Helical" evidence="7">
    <location>
        <begin position="346"/>
        <end position="364"/>
    </location>
</feature>
<evidence type="ECO:0000256" key="7">
    <source>
        <dbReference type="SAM" id="Phobius"/>
    </source>
</evidence>
<feature type="domain" description="Histidine kinase" evidence="8">
    <location>
        <begin position="586"/>
        <end position="807"/>
    </location>
</feature>
<dbReference type="CDD" id="cd17546">
    <property type="entry name" value="REC_hyHK_CKI1_RcsC-like"/>
    <property type="match status" value="1"/>
</dbReference>
<dbReference type="RefSeq" id="WP_138620312.1">
    <property type="nucleotide sequence ID" value="NZ_SZVP01000001.1"/>
</dbReference>
<feature type="transmembrane region" description="Helical" evidence="7">
    <location>
        <begin position="16"/>
        <end position="38"/>
    </location>
</feature>
<dbReference type="InterPro" id="IPR035965">
    <property type="entry name" value="PAS-like_dom_sf"/>
</dbReference>
<dbReference type="PANTHER" id="PTHR45339">
    <property type="entry name" value="HYBRID SIGNAL TRANSDUCTION HISTIDINE KINASE J"/>
    <property type="match status" value="1"/>
</dbReference>
<dbReference type="CDD" id="cd16922">
    <property type="entry name" value="HATPase_EvgS-ArcB-TorS-like"/>
    <property type="match status" value="1"/>
</dbReference>
<name>A0A8H2JPC4_9GAMM</name>
<keyword evidence="7" id="KW-0812">Transmembrane</keyword>
<evidence type="ECO:0000256" key="4">
    <source>
        <dbReference type="ARBA" id="ARBA00023012"/>
    </source>
</evidence>
<evidence type="ECO:0000256" key="2">
    <source>
        <dbReference type="ARBA" id="ARBA00012438"/>
    </source>
</evidence>
<dbReference type="InterPro" id="IPR013767">
    <property type="entry name" value="PAS_fold"/>
</dbReference>
<dbReference type="Gene3D" id="3.40.50.2300">
    <property type="match status" value="1"/>
</dbReference>
<dbReference type="CDD" id="cd00082">
    <property type="entry name" value="HisKA"/>
    <property type="match status" value="1"/>
</dbReference>
<dbReference type="InterPro" id="IPR003661">
    <property type="entry name" value="HisK_dim/P_dom"/>
</dbReference>
<dbReference type="PROSITE" id="PS50110">
    <property type="entry name" value="RESPONSE_REGULATORY"/>
    <property type="match status" value="1"/>
</dbReference>
<dbReference type="Pfam" id="PF00072">
    <property type="entry name" value="Response_reg"/>
    <property type="match status" value="1"/>
</dbReference>